<gene>
    <name evidence="1" type="ORF">JIN82_11195</name>
</gene>
<dbReference type="PANTHER" id="PTHR37946:SF1">
    <property type="entry name" value="SLL1969 PROTEIN"/>
    <property type="match status" value="1"/>
</dbReference>
<organism evidence="1 2">
    <name type="scientific">Persicirhabdus sediminis</name>
    <dbReference type="NCBI Taxonomy" id="454144"/>
    <lineage>
        <taxon>Bacteria</taxon>
        <taxon>Pseudomonadati</taxon>
        <taxon>Verrucomicrobiota</taxon>
        <taxon>Verrucomicrobiia</taxon>
        <taxon>Verrucomicrobiales</taxon>
        <taxon>Verrucomicrobiaceae</taxon>
        <taxon>Persicirhabdus</taxon>
    </lineage>
</organism>
<dbReference type="Proteomes" id="UP000624703">
    <property type="component" value="Unassembled WGS sequence"/>
</dbReference>
<dbReference type="PANTHER" id="PTHR37946">
    <property type="entry name" value="SLL1969 PROTEIN"/>
    <property type="match status" value="1"/>
</dbReference>
<comment type="caution">
    <text evidence="1">The sequence shown here is derived from an EMBL/GenBank/DDBJ whole genome shotgun (WGS) entry which is preliminary data.</text>
</comment>
<dbReference type="Gene3D" id="3.40.50.1820">
    <property type="entry name" value="alpha/beta hydrolase"/>
    <property type="match status" value="1"/>
</dbReference>
<dbReference type="PROSITE" id="PS51257">
    <property type="entry name" value="PROKAR_LIPOPROTEIN"/>
    <property type="match status" value="1"/>
</dbReference>
<proteinExistence type="predicted"/>
<reference evidence="1" key="1">
    <citation type="submission" date="2021-01" db="EMBL/GenBank/DDBJ databases">
        <title>Modified the classification status of verrucomicrobia.</title>
        <authorList>
            <person name="Feng X."/>
        </authorList>
    </citation>
    <scope>NUCLEOTIDE SEQUENCE</scope>
    <source>
        <strain evidence="1">_KCTC 22039</strain>
    </source>
</reference>
<evidence type="ECO:0000313" key="2">
    <source>
        <dbReference type="Proteomes" id="UP000624703"/>
    </source>
</evidence>
<dbReference type="InterPro" id="IPR029058">
    <property type="entry name" value="AB_hydrolase_fold"/>
</dbReference>
<sequence>MRETKEASKHSKNRQLLQLAKLGLLPLSMASLSSCAPVFKENEQLSKQYYRSLPRCVLNSDKPSRQSQLSMAKMRRSGQTLAHTPEERIAVAEYRIRSAQHDYLYTNDKVVEFYLKAGESLWPILDQSLAADDKQFQLAKNLYREAVSQTVDRLAHQKQLPTDGKSVTVGSYTLNEYSGHRPTLRPDYFDNYIPSQKTSHLFMRSDVHFDGYGAPMVGQRFYAEDRLAEDPFMPDIGLHVPINALIEFKAGGKASIAITNLRDEEEISWRGKTYPLTADYTTALAASFSHVGNLSTGLDAAINGEKYLEREGLYSGTPYSEGKIPIVFIHGLISSPAAWANTVNEVMADPLLRKNFQAYYFFYPTGQPPALPSGHLRMELQRLQAYCRSRGDHEASQNMVLIGHSMGGLVANAQIRRFDKKLWQKLSDISLEEFRSHSDAEAMEKVQAFFNPPSIDAASRVIFIATPHRGSKLASDWLGRTASQIIAVPKDVLTLQMDSLREDLNEIGQAITAADEKPTSITKLKPNNPYLKTLLQQPLNPEVKYHSIIGNRGRKGPLAKASDGVVTYRSSRLDGAESELILPFDHQVHDKLETSEEIQRILHKHLKSLGRE</sequence>
<dbReference type="EMBL" id="JAENIM010000041">
    <property type="protein sequence ID" value="MBK1791718.1"/>
    <property type="molecule type" value="Genomic_DNA"/>
</dbReference>
<evidence type="ECO:0008006" key="3">
    <source>
        <dbReference type="Google" id="ProtNLM"/>
    </source>
</evidence>
<keyword evidence="2" id="KW-1185">Reference proteome</keyword>
<dbReference type="RefSeq" id="WP_200311737.1">
    <property type="nucleotide sequence ID" value="NZ_JAENIM010000041.1"/>
</dbReference>
<dbReference type="SUPFAM" id="SSF53474">
    <property type="entry name" value="alpha/beta-Hydrolases"/>
    <property type="match status" value="1"/>
</dbReference>
<evidence type="ECO:0000313" key="1">
    <source>
        <dbReference type="EMBL" id="MBK1791718.1"/>
    </source>
</evidence>
<dbReference type="AlphaFoldDB" id="A0A8J7SNJ3"/>
<protein>
    <recommendedName>
        <fullName evidence="3">AB hydrolase-1 domain-containing protein</fullName>
    </recommendedName>
</protein>
<accession>A0A8J7SNJ3</accession>
<name>A0A8J7SNJ3_9BACT</name>